<dbReference type="PaxDb" id="29760-VIT_11s0065g00970.t01"/>
<evidence type="ECO:0000313" key="1">
    <source>
        <dbReference type="EMBL" id="CCB48948.1"/>
    </source>
</evidence>
<proteinExistence type="predicted"/>
<gene>
    <name evidence="1" type="ordered locus">VIT_11s0065g00970</name>
</gene>
<dbReference type="Proteomes" id="UP000009183">
    <property type="component" value="Chromosome 11"/>
</dbReference>
<name>F6H9M7_VITVI</name>
<protein>
    <submittedName>
        <fullName evidence="1">Uncharacterized protein</fullName>
    </submittedName>
</protein>
<evidence type="ECO:0000313" key="2">
    <source>
        <dbReference type="Proteomes" id="UP000009183"/>
    </source>
</evidence>
<organism evidence="1 2">
    <name type="scientific">Vitis vinifera</name>
    <name type="common">Grape</name>
    <dbReference type="NCBI Taxonomy" id="29760"/>
    <lineage>
        <taxon>Eukaryota</taxon>
        <taxon>Viridiplantae</taxon>
        <taxon>Streptophyta</taxon>
        <taxon>Embryophyta</taxon>
        <taxon>Tracheophyta</taxon>
        <taxon>Spermatophyta</taxon>
        <taxon>Magnoliopsida</taxon>
        <taxon>eudicotyledons</taxon>
        <taxon>Gunneridae</taxon>
        <taxon>Pentapetalae</taxon>
        <taxon>rosids</taxon>
        <taxon>Vitales</taxon>
        <taxon>Vitaceae</taxon>
        <taxon>Viteae</taxon>
        <taxon>Vitis</taxon>
    </lineage>
</organism>
<reference evidence="2" key="1">
    <citation type="journal article" date="2007" name="Nature">
        <title>The grapevine genome sequence suggests ancestral hexaploidization in major angiosperm phyla.</title>
        <authorList>
            <consortium name="The French-Italian Public Consortium for Grapevine Genome Characterization."/>
            <person name="Jaillon O."/>
            <person name="Aury J.-M."/>
            <person name="Noel B."/>
            <person name="Policriti A."/>
            <person name="Clepet C."/>
            <person name="Casagrande A."/>
            <person name="Choisne N."/>
            <person name="Aubourg S."/>
            <person name="Vitulo N."/>
            <person name="Jubin C."/>
            <person name="Vezzi A."/>
            <person name="Legeai F."/>
            <person name="Hugueney P."/>
            <person name="Dasilva C."/>
            <person name="Horner D."/>
            <person name="Mica E."/>
            <person name="Jublot D."/>
            <person name="Poulain J."/>
            <person name="Bruyere C."/>
            <person name="Billault A."/>
            <person name="Segurens B."/>
            <person name="Gouyvenoux M."/>
            <person name="Ugarte E."/>
            <person name="Cattonaro F."/>
            <person name="Anthouard V."/>
            <person name="Vico V."/>
            <person name="Del Fabbro C."/>
            <person name="Alaux M."/>
            <person name="Di Gaspero G."/>
            <person name="Dumas V."/>
            <person name="Felice N."/>
            <person name="Paillard S."/>
            <person name="Juman I."/>
            <person name="Moroldo M."/>
            <person name="Scalabrin S."/>
            <person name="Canaguier A."/>
            <person name="Le Clainche I."/>
            <person name="Malacrida G."/>
            <person name="Durand E."/>
            <person name="Pesole G."/>
            <person name="Laucou V."/>
            <person name="Chatelet P."/>
            <person name="Merdinoglu D."/>
            <person name="Delledonne M."/>
            <person name="Pezzotti M."/>
            <person name="Lecharny A."/>
            <person name="Scarpelli C."/>
            <person name="Artiguenave F."/>
            <person name="Pe M.E."/>
            <person name="Valle G."/>
            <person name="Morgante M."/>
            <person name="Caboche M."/>
            <person name="Adam-Blondon A.-F."/>
            <person name="Weissenbach J."/>
            <person name="Quetier F."/>
            <person name="Wincker P."/>
        </authorList>
    </citation>
    <scope>NUCLEOTIDE SEQUENCE [LARGE SCALE GENOMIC DNA]</scope>
    <source>
        <strain evidence="2">cv. Pinot noir / PN40024</strain>
    </source>
</reference>
<dbReference type="HOGENOM" id="CLU_3091205_0_0_1"/>
<accession>F6H9M7</accession>
<keyword evidence="2" id="KW-1185">Reference proteome</keyword>
<dbReference type="EMBL" id="FN595502">
    <property type="protein sequence ID" value="CCB48948.1"/>
    <property type="molecule type" value="Genomic_DNA"/>
</dbReference>
<sequence>MIFLLLFLGQYFFLTIRMGFWDFCLVAGRVAAKRSKLKVSICSERSIFLLTI</sequence>
<dbReference type="AlphaFoldDB" id="F6H9M7"/>
<dbReference type="InParanoid" id="F6H9M7"/>